<dbReference type="InterPro" id="IPR036388">
    <property type="entry name" value="WH-like_DNA-bd_sf"/>
</dbReference>
<feature type="domain" description="Response regulatory" evidence="5">
    <location>
        <begin position="5"/>
        <end position="121"/>
    </location>
</feature>
<dbReference type="RefSeq" id="WP_030213153.1">
    <property type="nucleotide sequence ID" value="NZ_JAVRFA010000057.1"/>
</dbReference>
<dbReference type="PROSITE" id="PS50110">
    <property type="entry name" value="RESPONSE_REGULATORY"/>
    <property type="match status" value="1"/>
</dbReference>
<reference evidence="7" key="1">
    <citation type="submission" date="2023-07" db="EMBL/GenBank/DDBJ databases">
        <title>30 novel species of actinomycetes from the DSMZ collection.</title>
        <authorList>
            <person name="Nouioui I."/>
        </authorList>
    </citation>
    <scope>NUCLEOTIDE SEQUENCE [LARGE SCALE GENOMIC DNA]</scope>
    <source>
        <strain evidence="7">DSM 41636</strain>
    </source>
</reference>
<name>A0ABU2Q2Y6_9ACTN</name>
<dbReference type="CDD" id="cd06170">
    <property type="entry name" value="LuxR_C_like"/>
    <property type="match status" value="1"/>
</dbReference>
<keyword evidence="7" id="KW-1185">Reference proteome</keyword>
<evidence type="ECO:0000259" key="5">
    <source>
        <dbReference type="PROSITE" id="PS50110"/>
    </source>
</evidence>
<dbReference type="InterPro" id="IPR058245">
    <property type="entry name" value="NreC/VraR/RcsB-like_REC"/>
</dbReference>
<feature type="modified residue" description="4-aspartylphosphate" evidence="3">
    <location>
        <position position="56"/>
    </location>
</feature>
<dbReference type="SUPFAM" id="SSF46894">
    <property type="entry name" value="C-terminal effector domain of the bipartite response regulators"/>
    <property type="match status" value="1"/>
</dbReference>
<dbReference type="SMART" id="SM00421">
    <property type="entry name" value="HTH_LUXR"/>
    <property type="match status" value="1"/>
</dbReference>
<dbReference type="SUPFAM" id="SSF52172">
    <property type="entry name" value="CheY-like"/>
    <property type="match status" value="1"/>
</dbReference>
<gene>
    <name evidence="6" type="ORF">RM705_29470</name>
</gene>
<dbReference type="InterPro" id="IPR016032">
    <property type="entry name" value="Sig_transdc_resp-reg_C-effctor"/>
</dbReference>
<dbReference type="Pfam" id="PF00196">
    <property type="entry name" value="GerE"/>
    <property type="match status" value="1"/>
</dbReference>
<evidence type="ECO:0000256" key="3">
    <source>
        <dbReference type="PROSITE-ProRule" id="PRU00169"/>
    </source>
</evidence>
<evidence type="ECO:0000313" key="7">
    <source>
        <dbReference type="Proteomes" id="UP001183881"/>
    </source>
</evidence>
<dbReference type="InterPro" id="IPR011006">
    <property type="entry name" value="CheY-like_superfamily"/>
</dbReference>
<evidence type="ECO:0000256" key="1">
    <source>
        <dbReference type="ARBA" id="ARBA00022553"/>
    </source>
</evidence>
<sequence length="206" mass="22433">MCVIRVLLAEDVQMVREALAALLELEDDIRVVAEVGSGEDVLEAAEETRPDLVIVDVNMPGLDGLTAAERLRDQLPDSRILVLTVLDAPNVLRRAQDVRVDGYLVKNAPVEHLVKAVRRIMAGERVISPELALAAWEGQASPLTAREADVLRLAAAGAETAEIAEHLHLSPGTVRNYMTTIVAKLDARNRLDAIRIARDAGWLLNS</sequence>
<protein>
    <submittedName>
        <fullName evidence="6">Response regulator transcription factor</fullName>
    </submittedName>
</protein>
<keyword evidence="1 3" id="KW-0597">Phosphoprotein</keyword>
<feature type="domain" description="HTH luxR-type" evidence="4">
    <location>
        <begin position="136"/>
        <end position="201"/>
    </location>
</feature>
<dbReference type="InterPro" id="IPR039420">
    <property type="entry name" value="WalR-like"/>
</dbReference>
<keyword evidence="2" id="KW-0238">DNA-binding</keyword>
<dbReference type="PRINTS" id="PR00038">
    <property type="entry name" value="HTHLUXR"/>
</dbReference>
<dbReference type="SMART" id="SM00448">
    <property type="entry name" value="REC"/>
    <property type="match status" value="1"/>
</dbReference>
<dbReference type="InterPro" id="IPR000792">
    <property type="entry name" value="Tscrpt_reg_LuxR_C"/>
</dbReference>
<dbReference type="CDD" id="cd17535">
    <property type="entry name" value="REC_NarL-like"/>
    <property type="match status" value="1"/>
</dbReference>
<dbReference type="InterPro" id="IPR001789">
    <property type="entry name" value="Sig_transdc_resp-reg_receiver"/>
</dbReference>
<dbReference type="PANTHER" id="PTHR43214:SF42">
    <property type="entry name" value="TRANSCRIPTIONAL REGULATORY PROTEIN DESR"/>
    <property type="match status" value="1"/>
</dbReference>
<organism evidence="6 7">
    <name type="scientific">Streptomyces edwardsiae</name>
    <dbReference type="NCBI Taxonomy" id="3075527"/>
    <lineage>
        <taxon>Bacteria</taxon>
        <taxon>Bacillati</taxon>
        <taxon>Actinomycetota</taxon>
        <taxon>Actinomycetes</taxon>
        <taxon>Kitasatosporales</taxon>
        <taxon>Streptomycetaceae</taxon>
        <taxon>Streptomyces</taxon>
    </lineage>
</organism>
<accession>A0ABU2Q2Y6</accession>
<dbReference type="Gene3D" id="1.10.10.10">
    <property type="entry name" value="Winged helix-like DNA-binding domain superfamily/Winged helix DNA-binding domain"/>
    <property type="match status" value="1"/>
</dbReference>
<dbReference type="Gene3D" id="3.40.50.2300">
    <property type="match status" value="1"/>
</dbReference>
<dbReference type="Pfam" id="PF00072">
    <property type="entry name" value="Response_reg"/>
    <property type="match status" value="1"/>
</dbReference>
<dbReference type="Proteomes" id="UP001183881">
    <property type="component" value="Unassembled WGS sequence"/>
</dbReference>
<proteinExistence type="predicted"/>
<dbReference type="PANTHER" id="PTHR43214">
    <property type="entry name" value="TWO-COMPONENT RESPONSE REGULATOR"/>
    <property type="match status" value="1"/>
</dbReference>
<dbReference type="PROSITE" id="PS50043">
    <property type="entry name" value="HTH_LUXR_2"/>
    <property type="match status" value="1"/>
</dbReference>
<comment type="caution">
    <text evidence="6">The sequence shown here is derived from an EMBL/GenBank/DDBJ whole genome shotgun (WGS) entry which is preliminary data.</text>
</comment>
<dbReference type="EMBL" id="JAVRFA010000057">
    <property type="protein sequence ID" value="MDT0398792.1"/>
    <property type="molecule type" value="Genomic_DNA"/>
</dbReference>
<evidence type="ECO:0000313" key="6">
    <source>
        <dbReference type="EMBL" id="MDT0398792.1"/>
    </source>
</evidence>
<evidence type="ECO:0000256" key="2">
    <source>
        <dbReference type="ARBA" id="ARBA00023125"/>
    </source>
</evidence>
<evidence type="ECO:0000259" key="4">
    <source>
        <dbReference type="PROSITE" id="PS50043"/>
    </source>
</evidence>